<gene>
    <name evidence="10" type="primary">emrB_1</name>
    <name evidence="10" type="ORF">PAECIP111893_01832</name>
</gene>
<reference evidence="10" key="1">
    <citation type="submission" date="2022-01" db="EMBL/GenBank/DDBJ databases">
        <authorList>
            <person name="Criscuolo A."/>
        </authorList>
    </citation>
    <scope>NUCLEOTIDE SEQUENCE</scope>
    <source>
        <strain evidence="10">CIP111893</strain>
    </source>
</reference>
<accession>A0ABM9C330</accession>
<dbReference type="InterPro" id="IPR011701">
    <property type="entry name" value="MFS"/>
</dbReference>
<evidence type="ECO:0000259" key="9">
    <source>
        <dbReference type="PROSITE" id="PS50850"/>
    </source>
</evidence>
<comment type="similarity">
    <text evidence="2">Belongs to the major facilitator superfamily. EmrB family.</text>
</comment>
<dbReference type="Proteomes" id="UP000838686">
    <property type="component" value="Unassembled WGS sequence"/>
</dbReference>
<dbReference type="PANTHER" id="PTHR42718:SF9">
    <property type="entry name" value="MAJOR FACILITATOR SUPERFAMILY MULTIDRUG TRANSPORTER MFSC"/>
    <property type="match status" value="1"/>
</dbReference>
<feature type="transmembrane region" description="Helical" evidence="8">
    <location>
        <begin position="236"/>
        <end position="254"/>
    </location>
</feature>
<feature type="transmembrane region" description="Helical" evidence="8">
    <location>
        <begin position="148"/>
        <end position="170"/>
    </location>
</feature>
<feature type="transmembrane region" description="Helical" evidence="8">
    <location>
        <begin position="211"/>
        <end position="230"/>
    </location>
</feature>
<organism evidence="10 11">
    <name type="scientific">Paenibacillus plantiphilus</name>
    <dbReference type="NCBI Taxonomy" id="2905650"/>
    <lineage>
        <taxon>Bacteria</taxon>
        <taxon>Bacillati</taxon>
        <taxon>Bacillota</taxon>
        <taxon>Bacilli</taxon>
        <taxon>Bacillales</taxon>
        <taxon>Paenibacillaceae</taxon>
        <taxon>Paenibacillus</taxon>
    </lineage>
</organism>
<feature type="domain" description="Major facilitator superfamily (MFS) profile" evidence="9">
    <location>
        <begin position="23"/>
        <end position="483"/>
    </location>
</feature>
<keyword evidence="5 8" id="KW-0812">Transmembrane</keyword>
<protein>
    <submittedName>
        <fullName evidence="10">Colistin resistance protein EmrB</fullName>
    </submittedName>
</protein>
<feature type="transmembrane region" description="Helical" evidence="8">
    <location>
        <begin position="408"/>
        <end position="427"/>
    </location>
</feature>
<evidence type="ECO:0000256" key="8">
    <source>
        <dbReference type="SAM" id="Phobius"/>
    </source>
</evidence>
<name>A0ABM9C330_9BACL</name>
<evidence type="ECO:0000256" key="6">
    <source>
        <dbReference type="ARBA" id="ARBA00022989"/>
    </source>
</evidence>
<evidence type="ECO:0000256" key="7">
    <source>
        <dbReference type="ARBA" id="ARBA00023136"/>
    </source>
</evidence>
<keyword evidence="3" id="KW-0813">Transport</keyword>
<evidence type="ECO:0000313" key="11">
    <source>
        <dbReference type="Proteomes" id="UP000838686"/>
    </source>
</evidence>
<feature type="transmembrane region" description="Helical" evidence="8">
    <location>
        <begin position="114"/>
        <end position="136"/>
    </location>
</feature>
<evidence type="ECO:0000256" key="1">
    <source>
        <dbReference type="ARBA" id="ARBA00004651"/>
    </source>
</evidence>
<dbReference type="InterPro" id="IPR005829">
    <property type="entry name" value="Sugar_transporter_CS"/>
</dbReference>
<feature type="transmembrane region" description="Helical" evidence="8">
    <location>
        <begin position="20"/>
        <end position="38"/>
    </location>
</feature>
<dbReference type="PROSITE" id="PS50850">
    <property type="entry name" value="MFS"/>
    <property type="match status" value="1"/>
</dbReference>
<feature type="transmembrane region" description="Helical" evidence="8">
    <location>
        <begin position="460"/>
        <end position="478"/>
    </location>
</feature>
<dbReference type="InterPro" id="IPR004638">
    <property type="entry name" value="EmrB-like"/>
</dbReference>
<dbReference type="Gene3D" id="1.20.1720.10">
    <property type="entry name" value="Multidrug resistance protein D"/>
    <property type="match status" value="1"/>
</dbReference>
<dbReference type="NCBIfam" id="TIGR00711">
    <property type="entry name" value="efflux_EmrB"/>
    <property type="match status" value="1"/>
</dbReference>
<sequence>MISLTANTMRATKDAAEASAWPLLAILILGSFISIYNICSMNVGLPAFMRIFDSDLATVQWLMTGFTLTTGVITPVAGYLGDRYSNKNLFLFSIASLLISSILCAAAWNIYSLILFRMLQGLFCGLIQPVTLTIIFQVIPAAKRTMAISLWSASTILGPALAPTISGWLMEHNWHWMFLVLIPVCLFTLFMGWRIIPYYRSNAARRMDSLGLAYAVIGSLALLFFLGKVHDWGWTSWRSACLLAFGIGALFLFIRHELRIKEPLLQLRLFRNRIFTASISVSAVLIVALYSGIYFIPLYLQEIHGMSPFHVGLLLLLPSLTLGAATLLSGYWYDRIGPLRLVLAGASLVVLASWKFSFLELDTSHGYVALWMAVRYIGIGLSLTPAMNAGMRAVPAEFYSHASALINWLRQIFGALALGLFTSIFYARMDSHTATLQQSTESESVQWIHSTAYTLSIDDAFLFAAAFAVVGLPLALLLRRGLTSSS</sequence>
<dbReference type="PANTHER" id="PTHR42718">
    <property type="entry name" value="MAJOR FACILITATOR SUPERFAMILY MULTIDRUG TRANSPORTER MFSC"/>
    <property type="match status" value="1"/>
</dbReference>
<feature type="transmembrane region" description="Helical" evidence="8">
    <location>
        <begin position="274"/>
        <end position="297"/>
    </location>
</feature>
<feature type="transmembrane region" description="Helical" evidence="8">
    <location>
        <begin position="58"/>
        <end position="77"/>
    </location>
</feature>
<dbReference type="Pfam" id="PF07690">
    <property type="entry name" value="MFS_1"/>
    <property type="match status" value="1"/>
</dbReference>
<feature type="transmembrane region" description="Helical" evidence="8">
    <location>
        <begin position="339"/>
        <end position="356"/>
    </location>
</feature>
<feature type="transmembrane region" description="Helical" evidence="8">
    <location>
        <begin position="368"/>
        <end position="387"/>
    </location>
</feature>
<feature type="transmembrane region" description="Helical" evidence="8">
    <location>
        <begin position="89"/>
        <end position="108"/>
    </location>
</feature>
<evidence type="ECO:0000256" key="4">
    <source>
        <dbReference type="ARBA" id="ARBA00022475"/>
    </source>
</evidence>
<feature type="transmembrane region" description="Helical" evidence="8">
    <location>
        <begin position="309"/>
        <end position="332"/>
    </location>
</feature>
<dbReference type="SUPFAM" id="SSF103473">
    <property type="entry name" value="MFS general substrate transporter"/>
    <property type="match status" value="1"/>
</dbReference>
<dbReference type="EMBL" id="CAKMMF010000008">
    <property type="protein sequence ID" value="CAH1202559.1"/>
    <property type="molecule type" value="Genomic_DNA"/>
</dbReference>
<keyword evidence="4" id="KW-1003">Cell membrane</keyword>
<comment type="caution">
    <text evidence="10">The sequence shown here is derived from an EMBL/GenBank/DDBJ whole genome shotgun (WGS) entry which is preliminary data.</text>
</comment>
<proteinExistence type="inferred from homology"/>
<keyword evidence="11" id="KW-1185">Reference proteome</keyword>
<evidence type="ECO:0000313" key="10">
    <source>
        <dbReference type="EMBL" id="CAH1202559.1"/>
    </source>
</evidence>
<dbReference type="InterPro" id="IPR020846">
    <property type="entry name" value="MFS_dom"/>
</dbReference>
<dbReference type="InterPro" id="IPR036259">
    <property type="entry name" value="MFS_trans_sf"/>
</dbReference>
<evidence type="ECO:0000256" key="5">
    <source>
        <dbReference type="ARBA" id="ARBA00022692"/>
    </source>
</evidence>
<keyword evidence="6 8" id="KW-1133">Transmembrane helix</keyword>
<keyword evidence="7 8" id="KW-0472">Membrane</keyword>
<evidence type="ECO:0000256" key="2">
    <source>
        <dbReference type="ARBA" id="ARBA00008537"/>
    </source>
</evidence>
<evidence type="ECO:0000256" key="3">
    <source>
        <dbReference type="ARBA" id="ARBA00022448"/>
    </source>
</evidence>
<dbReference type="Gene3D" id="1.20.1250.20">
    <property type="entry name" value="MFS general substrate transporter like domains"/>
    <property type="match status" value="1"/>
</dbReference>
<feature type="transmembrane region" description="Helical" evidence="8">
    <location>
        <begin position="176"/>
        <end position="199"/>
    </location>
</feature>
<dbReference type="PROSITE" id="PS00217">
    <property type="entry name" value="SUGAR_TRANSPORT_2"/>
    <property type="match status" value="1"/>
</dbReference>
<comment type="subcellular location">
    <subcellularLocation>
        <location evidence="1">Cell membrane</location>
        <topology evidence="1">Multi-pass membrane protein</topology>
    </subcellularLocation>
</comment>
<dbReference type="RefSeq" id="WP_236340176.1">
    <property type="nucleotide sequence ID" value="NZ_CAKMMF010000008.1"/>
</dbReference>